<organism evidence="2 3">
    <name type="scientific">Phrynosoma platyrhinos</name>
    <name type="common">Desert horned lizard</name>
    <dbReference type="NCBI Taxonomy" id="52577"/>
    <lineage>
        <taxon>Eukaryota</taxon>
        <taxon>Metazoa</taxon>
        <taxon>Chordata</taxon>
        <taxon>Craniata</taxon>
        <taxon>Vertebrata</taxon>
        <taxon>Euteleostomi</taxon>
        <taxon>Lepidosauria</taxon>
        <taxon>Squamata</taxon>
        <taxon>Bifurcata</taxon>
        <taxon>Unidentata</taxon>
        <taxon>Episquamata</taxon>
        <taxon>Toxicofera</taxon>
        <taxon>Iguania</taxon>
        <taxon>Phrynosomatidae</taxon>
        <taxon>Phrynosomatinae</taxon>
        <taxon>Phrynosoma</taxon>
    </lineage>
</organism>
<feature type="compositionally biased region" description="Polar residues" evidence="1">
    <location>
        <begin position="37"/>
        <end position="52"/>
    </location>
</feature>
<sequence>MADPYHPTLSLWLEAAHVVFFPGPTVNMDISGPSVLALTSSHPSDNAESSPPGSVKDGMPPEKLQELLWFFRREDRKFPHGFWISRKVSLLDKEEYRVIQPGETEMKQAFVLLKEESNTDPPADSSLPTTENAGQVTIQWKDGNVTTLYEDKAEVDI</sequence>
<evidence type="ECO:0000313" key="3">
    <source>
        <dbReference type="Proteomes" id="UP000826234"/>
    </source>
</evidence>
<evidence type="ECO:0000256" key="1">
    <source>
        <dbReference type="SAM" id="MobiDB-lite"/>
    </source>
</evidence>
<feature type="compositionally biased region" description="Polar residues" evidence="1">
    <location>
        <begin position="126"/>
        <end position="135"/>
    </location>
</feature>
<feature type="region of interest" description="Disordered" evidence="1">
    <location>
        <begin position="37"/>
        <end position="60"/>
    </location>
</feature>
<reference evidence="2 3" key="1">
    <citation type="journal article" date="2022" name="Gigascience">
        <title>A chromosome-level genome assembly and annotation of the desert horned lizard, Phrynosoma platyrhinos, provides insight into chromosomal rearrangements among reptiles.</title>
        <authorList>
            <person name="Koochekian N."/>
            <person name="Ascanio A."/>
            <person name="Farleigh K."/>
            <person name="Card D.C."/>
            <person name="Schield D.R."/>
            <person name="Castoe T.A."/>
            <person name="Jezkova T."/>
        </authorList>
    </citation>
    <scope>NUCLEOTIDE SEQUENCE [LARGE SCALE GENOMIC DNA]</scope>
    <source>
        <strain evidence="2">NK-2021</strain>
    </source>
</reference>
<proteinExistence type="predicted"/>
<dbReference type="Proteomes" id="UP000826234">
    <property type="component" value="Unassembled WGS sequence"/>
</dbReference>
<feature type="region of interest" description="Disordered" evidence="1">
    <location>
        <begin position="116"/>
        <end position="135"/>
    </location>
</feature>
<comment type="caution">
    <text evidence="2">The sequence shown here is derived from an EMBL/GenBank/DDBJ whole genome shotgun (WGS) entry which is preliminary data.</text>
</comment>
<dbReference type="EMBL" id="JAIPUX010003439">
    <property type="protein sequence ID" value="KAH0620091.1"/>
    <property type="molecule type" value="Genomic_DNA"/>
</dbReference>
<gene>
    <name evidence="2" type="ORF">JD844_014679</name>
</gene>
<keyword evidence="3" id="KW-1185">Reference proteome</keyword>
<accession>A0ABQ7SS26</accession>
<evidence type="ECO:0000313" key="2">
    <source>
        <dbReference type="EMBL" id="KAH0620091.1"/>
    </source>
</evidence>
<name>A0ABQ7SS26_PHRPL</name>
<protein>
    <submittedName>
        <fullName evidence="2">Uncharacterized protein</fullName>
    </submittedName>
</protein>